<evidence type="ECO:0000313" key="1">
    <source>
        <dbReference type="EMBL" id="PLW68458.1"/>
    </source>
</evidence>
<sequence length="101" mass="11380">MQGFVYSVTFGFSHNTRLFAGPTSSSFYRVPSHSHNGWRRVSQVIGYYVVQKRALAFSFAAHRTMPGGVFFAVFYAAARRPEITPAVIARIRSLSGQVYKR</sequence>
<comment type="caution">
    <text evidence="1">The sequence shown here is derived from an EMBL/GenBank/DDBJ whole genome shotgun (WGS) entry which is preliminary data.</text>
</comment>
<dbReference type="AlphaFoldDB" id="A0A2N5X1V2"/>
<name>A0A2N5X1V2_9GAMM</name>
<protein>
    <submittedName>
        <fullName evidence="1">Uncharacterized protein</fullName>
    </submittedName>
</protein>
<dbReference type="Proteomes" id="UP000235005">
    <property type="component" value="Unassembled WGS sequence"/>
</dbReference>
<organism evidence="1 2">
    <name type="scientific">Pseudohalioglobus lutimaris</name>
    <dbReference type="NCBI Taxonomy" id="1737061"/>
    <lineage>
        <taxon>Bacteria</taxon>
        <taxon>Pseudomonadati</taxon>
        <taxon>Pseudomonadota</taxon>
        <taxon>Gammaproteobacteria</taxon>
        <taxon>Cellvibrionales</taxon>
        <taxon>Halieaceae</taxon>
        <taxon>Pseudohalioglobus</taxon>
    </lineage>
</organism>
<keyword evidence="2" id="KW-1185">Reference proteome</keyword>
<accession>A0A2N5X1V2</accession>
<proteinExistence type="predicted"/>
<gene>
    <name evidence="1" type="ORF">C0039_11820</name>
</gene>
<reference evidence="1 2" key="1">
    <citation type="submission" date="2018-01" db="EMBL/GenBank/DDBJ databases">
        <title>The draft genome sequence of Halioglobus lutimaris HF004.</title>
        <authorList>
            <person name="Du Z.-J."/>
            <person name="Shi M.-J."/>
        </authorList>
    </citation>
    <scope>NUCLEOTIDE SEQUENCE [LARGE SCALE GENOMIC DNA]</scope>
    <source>
        <strain evidence="1 2">HF004</strain>
    </source>
</reference>
<evidence type="ECO:0000313" key="2">
    <source>
        <dbReference type="Proteomes" id="UP000235005"/>
    </source>
</evidence>
<dbReference type="EMBL" id="PKUS01000013">
    <property type="protein sequence ID" value="PLW68458.1"/>
    <property type="molecule type" value="Genomic_DNA"/>
</dbReference>